<protein>
    <submittedName>
        <fullName evidence="12">Uncharacterized protein LOC106744626</fullName>
    </submittedName>
</protein>
<keyword evidence="2" id="KW-1003">Cell membrane</keyword>
<keyword evidence="6 10" id="KW-1133">Transmembrane helix</keyword>
<dbReference type="GeneID" id="106744626"/>
<evidence type="ECO:0000256" key="2">
    <source>
        <dbReference type="ARBA" id="ARBA00022475"/>
    </source>
</evidence>
<feature type="transmembrane region" description="Helical" evidence="10">
    <location>
        <begin position="60"/>
        <end position="79"/>
    </location>
</feature>
<evidence type="ECO:0000256" key="8">
    <source>
        <dbReference type="ARBA" id="ARBA00023170"/>
    </source>
</evidence>
<dbReference type="AlphaFoldDB" id="A0A6P3X9U0"/>
<keyword evidence="9" id="KW-0807">Transducer</keyword>
<name>A0A6P3X9U0_DINQU</name>
<keyword evidence="5" id="KW-0552">Olfaction</keyword>
<dbReference type="GO" id="GO:0005549">
    <property type="term" value="F:odorant binding"/>
    <property type="evidence" value="ECO:0007669"/>
    <property type="project" value="InterPro"/>
</dbReference>
<evidence type="ECO:0000256" key="7">
    <source>
        <dbReference type="ARBA" id="ARBA00023136"/>
    </source>
</evidence>
<evidence type="ECO:0000313" key="12">
    <source>
        <dbReference type="RefSeq" id="XP_014475035.1"/>
    </source>
</evidence>
<keyword evidence="3" id="KW-0716">Sensory transduction</keyword>
<keyword evidence="11" id="KW-1185">Reference proteome</keyword>
<dbReference type="GO" id="GO:0005886">
    <property type="term" value="C:plasma membrane"/>
    <property type="evidence" value="ECO:0007669"/>
    <property type="project" value="UniProtKB-SubCell"/>
</dbReference>
<evidence type="ECO:0000256" key="6">
    <source>
        <dbReference type="ARBA" id="ARBA00022989"/>
    </source>
</evidence>
<dbReference type="PANTHER" id="PTHR21137">
    <property type="entry name" value="ODORANT RECEPTOR"/>
    <property type="match status" value="1"/>
</dbReference>
<dbReference type="InterPro" id="IPR004117">
    <property type="entry name" value="7tm6_olfct_rcpt"/>
</dbReference>
<evidence type="ECO:0000256" key="5">
    <source>
        <dbReference type="ARBA" id="ARBA00022725"/>
    </source>
</evidence>
<accession>A0A6P3X9U0</accession>
<reference evidence="12" key="1">
    <citation type="submission" date="2025-08" db="UniProtKB">
        <authorList>
            <consortium name="RefSeq"/>
        </authorList>
    </citation>
    <scope>IDENTIFICATION</scope>
</reference>
<proteinExistence type="predicted"/>
<dbReference type="Pfam" id="PF02949">
    <property type="entry name" value="7tm_6"/>
    <property type="match status" value="1"/>
</dbReference>
<dbReference type="KEGG" id="dqu:106744626"/>
<keyword evidence="7 10" id="KW-0472">Membrane</keyword>
<dbReference type="PANTHER" id="PTHR21137:SF35">
    <property type="entry name" value="ODORANT RECEPTOR 19A-RELATED"/>
    <property type="match status" value="1"/>
</dbReference>
<dbReference type="Proteomes" id="UP000515204">
    <property type="component" value="Unplaced"/>
</dbReference>
<keyword evidence="8" id="KW-0675">Receptor</keyword>
<dbReference type="RefSeq" id="XP_014475035.1">
    <property type="nucleotide sequence ID" value="XM_014619549.1"/>
</dbReference>
<dbReference type="OrthoDB" id="8196465at2759"/>
<sequence>MDNPIDDTMNDRESFTVTTYLADKERDIRIIRWLLKSICLWPHSHNVSTVDRVFSKFSRLTCFSLLFIAVLNIGLGTFIEEREDTILMMMNIGPFIGHLMALLKYICLVLHIDDIRNCVDSIELHWNTVRSNKDHEVMLKDAKVGRFMATFIATFMHGAVQSYNISKCFMKNVVDVDNVSVSICELPFPSYNEILDTRFRPVYDVVFVMQIIGSFLVSGVTSVNCGLMATFVMHACGQLKILILWIGDIIHNDNIVDGRTIQEKLGFIVEHHLRVLKHGIKTKKKVFQRIV</sequence>
<feature type="transmembrane region" description="Helical" evidence="10">
    <location>
        <begin position="85"/>
        <end position="107"/>
    </location>
</feature>
<keyword evidence="4 10" id="KW-0812">Transmembrane</keyword>
<evidence type="ECO:0000256" key="1">
    <source>
        <dbReference type="ARBA" id="ARBA00004651"/>
    </source>
</evidence>
<evidence type="ECO:0000256" key="3">
    <source>
        <dbReference type="ARBA" id="ARBA00022606"/>
    </source>
</evidence>
<evidence type="ECO:0000313" key="11">
    <source>
        <dbReference type="Proteomes" id="UP000515204"/>
    </source>
</evidence>
<evidence type="ECO:0000256" key="9">
    <source>
        <dbReference type="ARBA" id="ARBA00023224"/>
    </source>
</evidence>
<evidence type="ECO:0000256" key="4">
    <source>
        <dbReference type="ARBA" id="ARBA00022692"/>
    </source>
</evidence>
<evidence type="ECO:0000256" key="10">
    <source>
        <dbReference type="SAM" id="Phobius"/>
    </source>
</evidence>
<comment type="subcellular location">
    <subcellularLocation>
        <location evidence="1">Cell membrane</location>
        <topology evidence="1">Multi-pass membrane protein</topology>
    </subcellularLocation>
</comment>
<dbReference type="GO" id="GO:0007165">
    <property type="term" value="P:signal transduction"/>
    <property type="evidence" value="ECO:0007669"/>
    <property type="project" value="UniProtKB-KW"/>
</dbReference>
<dbReference type="GO" id="GO:0004984">
    <property type="term" value="F:olfactory receptor activity"/>
    <property type="evidence" value="ECO:0007669"/>
    <property type="project" value="InterPro"/>
</dbReference>
<gene>
    <name evidence="12" type="primary">LOC106744626</name>
</gene>
<organism evidence="11 12">
    <name type="scientific">Dinoponera quadriceps</name>
    <name type="common">South American ant</name>
    <dbReference type="NCBI Taxonomy" id="609295"/>
    <lineage>
        <taxon>Eukaryota</taxon>
        <taxon>Metazoa</taxon>
        <taxon>Ecdysozoa</taxon>
        <taxon>Arthropoda</taxon>
        <taxon>Hexapoda</taxon>
        <taxon>Insecta</taxon>
        <taxon>Pterygota</taxon>
        <taxon>Neoptera</taxon>
        <taxon>Endopterygota</taxon>
        <taxon>Hymenoptera</taxon>
        <taxon>Apocrita</taxon>
        <taxon>Aculeata</taxon>
        <taxon>Formicoidea</taxon>
        <taxon>Formicidae</taxon>
        <taxon>Ponerinae</taxon>
        <taxon>Ponerini</taxon>
        <taxon>Dinoponera</taxon>
    </lineage>
</organism>